<keyword evidence="9" id="KW-0444">Lipid biosynthesis</keyword>
<keyword evidence="12 18" id="KW-0548">Nucleotidyltransferase</keyword>
<feature type="transmembrane region" description="Helical" evidence="19">
    <location>
        <begin position="185"/>
        <end position="204"/>
    </location>
</feature>
<evidence type="ECO:0000256" key="16">
    <source>
        <dbReference type="ARBA" id="ARBA00023209"/>
    </source>
</evidence>
<comment type="subcellular location">
    <subcellularLocation>
        <location evidence="2">Cell membrane</location>
        <topology evidence="2">Multi-pass membrane protein</topology>
    </subcellularLocation>
</comment>
<dbReference type="UniPathway" id="UPA00557">
    <property type="reaction ID" value="UER00614"/>
</dbReference>
<keyword evidence="15 19" id="KW-0472">Membrane</keyword>
<keyword evidence="8" id="KW-1003">Cell membrane</keyword>
<comment type="pathway">
    <text evidence="4">Lipid metabolism.</text>
</comment>
<feature type="transmembrane region" description="Helical" evidence="19">
    <location>
        <begin position="145"/>
        <end position="164"/>
    </location>
</feature>
<evidence type="ECO:0000256" key="7">
    <source>
        <dbReference type="ARBA" id="ARBA00019373"/>
    </source>
</evidence>
<evidence type="ECO:0000256" key="4">
    <source>
        <dbReference type="ARBA" id="ARBA00005189"/>
    </source>
</evidence>
<evidence type="ECO:0000256" key="9">
    <source>
        <dbReference type="ARBA" id="ARBA00022516"/>
    </source>
</evidence>
<comment type="catalytic activity">
    <reaction evidence="1 18">
        <text>a 1,2-diacyl-sn-glycero-3-phosphate + CTP + H(+) = a CDP-1,2-diacyl-sn-glycerol + diphosphate</text>
        <dbReference type="Rhea" id="RHEA:16229"/>
        <dbReference type="ChEBI" id="CHEBI:15378"/>
        <dbReference type="ChEBI" id="CHEBI:33019"/>
        <dbReference type="ChEBI" id="CHEBI:37563"/>
        <dbReference type="ChEBI" id="CHEBI:58332"/>
        <dbReference type="ChEBI" id="CHEBI:58608"/>
        <dbReference type="EC" id="2.7.7.41"/>
    </reaction>
</comment>
<keyword evidence="17" id="KW-1208">Phospholipid metabolism</keyword>
<evidence type="ECO:0000256" key="19">
    <source>
        <dbReference type="SAM" id="Phobius"/>
    </source>
</evidence>
<evidence type="ECO:0000256" key="1">
    <source>
        <dbReference type="ARBA" id="ARBA00001698"/>
    </source>
</evidence>
<dbReference type="RefSeq" id="WP_211465940.1">
    <property type="nucleotide sequence ID" value="NZ_JAGSXH010000016.1"/>
</dbReference>
<evidence type="ECO:0000256" key="8">
    <source>
        <dbReference type="ARBA" id="ARBA00022475"/>
    </source>
</evidence>
<evidence type="ECO:0000256" key="12">
    <source>
        <dbReference type="ARBA" id="ARBA00022695"/>
    </source>
</evidence>
<protein>
    <recommendedName>
        <fullName evidence="7 18">Phosphatidate cytidylyltransferase</fullName>
        <ecNumber evidence="6 18">2.7.7.41</ecNumber>
    </recommendedName>
</protein>
<organism evidence="20 21">
    <name type="scientific">Actinocrinis puniceicyclus</name>
    <dbReference type="NCBI Taxonomy" id="977794"/>
    <lineage>
        <taxon>Bacteria</taxon>
        <taxon>Bacillati</taxon>
        <taxon>Actinomycetota</taxon>
        <taxon>Actinomycetes</taxon>
        <taxon>Catenulisporales</taxon>
        <taxon>Actinospicaceae</taxon>
        <taxon>Actinocrinis</taxon>
    </lineage>
</organism>
<feature type="transmembrane region" description="Helical" evidence="19">
    <location>
        <begin position="118"/>
        <end position="139"/>
    </location>
</feature>
<dbReference type="AlphaFoldDB" id="A0A8J7WN95"/>
<dbReference type="PROSITE" id="PS01315">
    <property type="entry name" value="CDS"/>
    <property type="match status" value="1"/>
</dbReference>
<keyword evidence="10 18" id="KW-0808">Transferase</keyword>
<dbReference type="InterPro" id="IPR000374">
    <property type="entry name" value="PC_trans"/>
</dbReference>
<dbReference type="Proteomes" id="UP000677913">
    <property type="component" value="Unassembled WGS sequence"/>
</dbReference>
<evidence type="ECO:0000256" key="15">
    <source>
        <dbReference type="ARBA" id="ARBA00023136"/>
    </source>
</evidence>
<evidence type="ECO:0000256" key="10">
    <source>
        <dbReference type="ARBA" id="ARBA00022679"/>
    </source>
</evidence>
<evidence type="ECO:0000256" key="18">
    <source>
        <dbReference type="RuleBase" id="RU003938"/>
    </source>
</evidence>
<evidence type="ECO:0000256" key="2">
    <source>
        <dbReference type="ARBA" id="ARBA00004651"/>
    </source>
</evidence>
<evidence type="ECO:0000256" key="3">
    <source>
        <dbReference type="ARBA" id="ARBA00005119"/>
    </source>
</evidence>
<feature type="transmembrane region" description="Helical" evidence="19">
    <location>
        <begin position="89"/>
        <end position="106"/>
    </location>
</feature>
<keyword evidence="21" id="KW-1185">Reference proteome</keyword>
<dbReference type="Pfam" id="PF01148">
    <property type="entry name" value="CTP_transf_1"/>
    <property type="match status" value="1"/>
</dbReference>
<dbReference type="GO" id="GO:0004605">
    <property type="term" value="F:phosphatidate cytidylyltransferase activity"/>
    <property type="evidence" value="ECO:0007669"/>
    <property type="project" value="UniProtKB-EC"/>
</dbReference>
<sequence length="276" mass="28167">MAPTGRPSRAGRNLPAAIGVGLALGAAIIASLLLFKPAFLALVAAAAVLGVRELYIAFQERGIRFPVLPVTVGGVGMLVLAYYRGESALASALALTAVAVVVWRLAEPAEGYLRDTSAGVLAAVYVPFLAGFALLLAAADHGAQRVLVFLILTVCNDTGGYAAGVLAGRHPMAPSISPKKSWEGLAGSVVTAGAAGAISMTLMLHAQAWQGAVTGAAVVASATLGDLCESMIKRDLGIKDLGNLLPGHGGIMDRLDSLLPTAPVAWLLISLFVPVR</sequence>
<dbReference type="EC" id="2.7.7.41" evidence="6 18"/>
<feature type="transmembrane region" description="Helical" evidence="19">
    <location>
        <begin position="12"/>
        <end position="33"/>
    </location>
</feature>
<dbReference type="GO" id="GO:0005886">
    <property type="term" value="C:plasma membrane"/>
    <property type="evidence" value="ECO:0007669"/>
    <property type="project" value="UniProtKB-SubCell"/>
</dbReference>
<comment type="pathway">
    <text evidence="3 18">Phospholipid metabolism; CDP-diacylglycerol biosynthesis; CDP-diacylglycerol from sn-glycerol 3-phosphate: step 3/3.</text>
</comment>
<dbReference type="PANTHER" id="PTHR46382:SF1">
    <property type="entry name" value="PHOSPHATIDATE CYTIDYLYLTRANSFERASE"/>
    <property type="match status" value="1"/>
</dbReference>
<reference evidence="20" key="1">
    <citation type="submission" date="2021-04" db="EMBL/GenBank/DDBJ databases">
        <title>Genome based classification of Actinospica acidithermotolerans sp. nov., an actinobacterium isolated from an Indonesian hot spring.</title>
        <authorList>
            <person name="Kusuma A.B."/>
            <person name="Putra K.E."/>
            <person name="Nafisah S."/>
            <person name="Loh J."/>
            <person name="Nouioui I."/>
            <person name="Goodfellow M."/>
        </authorList>
    </citation>
    <scope>NUCLEOTIDE SEQUENCE</scope>
    <source>
        <strain evidence="20">DSM 45618</strain>
    </source>
</reference>
<gene>
    <name evidence="20" type="ORF">KGA66_07275</name>
</gene>
<evidence type="ECO:0000256" key="6">
    <source>
        <dbReference type="ARBA" id="ARBA00012487"/>
    </source>
</evidence>
<dbReference type="EMBL" id="JAGSXH010000016">
    <property type="protein sequence ID" value="MBS2962837.1"/>
    <property type="molecule type" value="Genomic_DNA"/>
</dbReference>
<evidence type="ECO:0000256" key="13">
    <source>
        <dbReference type="ARBA" id="ARBA00022989"/>
    </source>
</evidence>
<evidence type="ECO:0000256" key="5">
    <source>
        <dbReference type="ARBA" id="ARBA00010185"/>
    </source>
</evidence>
<evidence type="ECO:0000313" key="20">
    <source>
        <dbReference type="EMBL" id="MBS2962837.1"/>
    </source>
</evidence>
<accession>A0A8J7WN95</accession>
<comment type="similarity">
    <text evidence="5 18">Belongs to the CDS family.</text>
</comment>
<keyword evidence="16" id="KW-0594">Phospholipid biosynthesis</keyword>
<dbReference type="PANTHER" id="PTHR46382">
    <property type="entry name" value="PHOSPHATIDATE CYTIDYLYLTRANSFERASE"/>
    <property type="match status" value="1"/>
</dbReference>
<evidence type="ECO:0000256" key="11">
    <source>
        <dbReference type="ARBA" id="ARBA00022692"/>
    </source>
</evidence>
<keyword evidence="13 19" id="KW-1133">Transmembrane helix</keyword>
<evidence type="ECO:0000256" key="14">
    <source>
        <dbReference type="ARBA" id="ARBA00023098"/>
    </source>
</evidence>
<name>A0A8J7WN95_9ACTN</name>
<comment type="caution">
    <text evidence="20">The sequence shown here is derived from an EMBL/GenBank/DDBJ whole genome shotgun (WGS) entry which is preliminary data.</text>
</comment>
<feature type="transmembrane region" description="Helical" evidence="19">
    <location>
        <begin position="65"/>
        <end position="83"/>
    </location>
</feature>
<keyword evidence="11 18" id="KW-0812">Transmembrane</keyword>
<proteinExistence type="inferred from homology"/>
<dbReference type="GO" id="GO:0016024">
    <property type="term" value="P:CDP-diacylglycerol biosynthetic process"/>
    <property type="evidence" value="ECO:0007669"/>
    <property type="project" value="UniProtKB-UniPathway"/>
</dbReference>
<keyword evidence="14" id="KW-0443">Lipid metabolism</keyword>
<evidence type="ECO:0000313" key="21">
    <source>
        <dbReference type="Proteomes" id="UP000677913"/>
    </source>
</evidence>
<evidence type="ECO:0000256" key="17">
    <source>
        <dbReference type="ARBA" id="ARBA00023264"/>
    </source>
</evidence>